<dbReference type="AlphaFoldDB" id="A0A0D2P2L0"/>
<evidence type="ECO:0000313" key="3">
    <source>
        <dbReference type="Proteomes" id="UP000054270"/>
    </source>
</evidence>
<organism evidence="2 3">
    <name type="scientific">Hypholoma sublateritium (strain FD-334 SS-4)</name>
    <dbReference type="NCBI Taxonomy" id="945553"/>
    <lineage>
        <taxon>Eukaryota</taxon>
        <taxon>Fungi</taxon>
        <taxon>Dikarya</taxon>
        <taxon>Basidiomycota</taxon>
        <taxon>Agaricomycotina</taxon>
        <taxon>Agaricomycetes</taxon>
        <taxon>Agaricomycetidae</taxon>
        <taxon>Agaricales</taxon>
        <taxon>Agaricineae</taxon>
        <taxon>Strophariaceae</taxon>
        <taxon>Hypholoma</taxon>
    </lineage>
</organism>
<dbReference type="Proteomes" id="UP000054270">
    <property type="component" value="Unassembled WGS sequence"/>
</dbReference>
<dbReference type="STRING" id="945553.A0A0D2P2L0"/>
<dbReference type="Pfam" id="PF02492">
    <property type="entry name" value="cobW"/>
    <property type="match status" value="1"/>
</dbReference>
<dbReference type="SUPFAM" id="SSF52540">
    <property type="entry name" value="P-loop containing nucleoside triphosphate hydrolases"/>
    <property type="match status" value="1"/>
</dbReference>
<protein>
    <recommendedName>
        <fullName evidence="1">CobW/HypB/UreG nucleotide-binding domain-containing protein</fullName>
    </recommendedName>
</protein>
<name>A0A0D2P2L0_HYPSF</name>
<feature type="domain" description="CobW/HypB/UreG nucleotide-binding" evidence="1">
    <location>
        <begin position="5"/>
        <end position="180"/>
    </location>
</feature>
<dbReference type="OrthoDB" id="272672at2759"/>
<dbReference type="GO" id="GO:0005737">
    <property type="term" value="C:cytoplasm"/>
    <property type="evidence" value="ECO:0007669"/>
    <property type="project" value="TreeGrafter"/>
</dbReference>
<dbReference type="PANTHER" id="PTHR13748">
    <property type="entry name" value="COBW-RELATED"/>
    <property type="match status" value="1"/>
</dbReference>
<dbReference type="InterPro" id="IPR003495">
    <property type="entry name" value="CobW/HypB/UreG_nucleotide-bd"/>
</dbReference>
<keyword evidence="3" id="KW-1185">Reference proteome</keyword>
<dbReference type="PANTHER" id="PTHR13748:SF62">
    <property type="entry name" value="COBW DOMAIN-CONTAINING PROTEIN"/>
    <property type="match status" value="1"/>
</dbReference>
<evidence type="ECO:0000313" key="2">
    <source>
        <dbReference type="EMBL" id="KJA22966.1"/>
    </source>
</evidence>
<reference evidence="3" key="1">
    <citation type="submission" date="2014-04" db="EMBL/GenBank/DDBJ databases">
        <title>Evolutionary Origins and Diversification of the Mycorrhizal Mutualists.</title>
        <authorList>
            <consortium name="DOE Joint Genome Institute"/>
            <consortium name="Mycorrhizal Genomics Consortium"/>
            <person name="Kohler A."/>
            <person name="Kuo A."/>
            <person name="Nagy L.G."/>
            <person name="Floudas D."/>
            <person name="Copeland A."/>
            <person name="Barry K.W."/>
            <person name="Cichocki N."/>
            <person name="Veneault-Fourrey C."/>
            <person name="LaButti K."/>
            <person name="Lindquist E.A."/>
            <person name="Lipzen A."/>
            <person name="Lundell T."/>
            <person name="Morin E."/>
            <person name="Murat C."/>
            <person name="Riley R."/>
            <person name="Ohm R."/>
            <person name="Sun H."/>
            <person name="Tunlid A."/>
            <person name="Henrissat B."/>
            <person name="Grigoriev I.V."/>
            <person name="Hibbett D.S."/>
            <person name="Martin F."/>
        </authorList>
    </citation>
    <scope>NUCLEOTIDE SEQUENCE [LARGE SCALE GENOMIC DNA]</scope>
    <source>
        <strain evidence="3">FD-334 SS-4</strain>
    </source>
</reference>
<proteinExistence type="predicted"/>
<dbReference type="Gene3D" id="3.40.50.300">
    <property type="entry name" value="P-loop containing nucleotide triphosphate hydrolases"/>
    <property type="match status" value="1"/>
</dbReference>
<sequence>MAPIPISVFTGFLGAGKTTTILNLLPLLPTDYKVVLLKNEFGDVEVDSKLAQQSSLTAVSEILNGCMCCVLVGQMQTALLEIRDNFHPDRIIIECSGSAFPATLAFQIRQLAQDTGDFVLDAIITVVDAENFTGYEDDSPTARMQASYSDIILINKWEHVSERDLDIVIDHLCTLNDETPKIKCQPRLDPALIFGLSSKLFLTHDPQFDHVHDEVETLTVAIVAVSRNILTDALLLLPRDAIWRVKGFVLLADEGRHILNWAFGRYELTVYDGGAEGLTVMGRRGDVRSSSAKFVSALSQR</sequence>
<dbReference type="EMBL" id="KN817546">
    <property type="protein sequence ID" value="KJA22966.1"/>
    <property type="molecule type" value="Genomic_DNA"/>
</dbReference>
<dbReference type="InterPro" id="IPR051316">
    <property type="entry name" value="Zinc-reg_GTPase_activator"/>
</dbReference>
<accession>A0A0D2P2L0</accession>
<dbReference type="CDD" id="cd03112">
    <property type="entry name" value="CobW-like"/>
    <property type="match status" value="1"/>
</dbReference>
<dbReference type="InterPro" id="IPR027417">
    <property type="entry name" value="P-loop_NTPase"/>
</dbReference>
<evidence type="ECO:0000259" key="1">
    <source>
        <dbReference type="Pfam" id="PF02492"/>
    </source>
</evidence>
<dbReference type="OMA" id="YETKYCN"/>
<gene>
    <name evidence="2" type="ORF">HYPSUDRAFT_138482</name>
</gene>